<proteinExistence type="predicted"/>
<keyword evidence="6" id="KW-1185">Reference proteome</keyword>
<dbReference type="EMBL" id="VLNR01000058">
    <property type="protein sequence ID" value="TSE05576.1"/>
    <property type="molecule type" value="Genomic_DNA"/>
</dbReference>
<evidence type="ECO:0000256" key="2">
    <source>
        <dbReference type="ARBA" id="ARBA00023002"/>
    </source>
</evidence>
<dbReference type="InterPro" id="IPR036226">
    <property type="entry name" value="LipOase_C_sf"/>
</dbReference>
<keyword evidence="3" id="KW-0472">Membrane</keyword>
<feature type="transmembrane region" description="Helical" evidence="3">
    <location>
        <begin position="6"/>
        <end position="23"/>
    </location>
</feature>
<dbReference type="InterPro" id="IPR000907">
    <property type="entry name" value="LipOase"/>
</dbReference>
<dbReference type="PROSITE" id="PS51393">
    <property type="entry name" value="LIPOXYGENASE_3"/>
    <property type="match status" value="1"/>
</dbReference>
<dbReference type="Proteomes" id="UP000318833">
    <property type="component" value="Unassembled WGS sequence"/>
</dbReference>
<dbReference type="OrthoDB" id="5912511at2"/>
<gene>
    <name evidence="5" type="ORF">FOF46_22265</name>
</gene>
<dbReference type="Pfam" id="PF00305">
    <property type="entry name" value="Lipoxygenase"/>
    <property type="match status" value="1"/>
</dbReference>
<evidence type="ECO:0000256" key="1">
    <source>
        <dbReference type="ARBA" id="ARBA00022723"/>
    </source>
</evidence>
<evidence type="ECO:0000313" key="5">
    <source>
        <dbReference type="EMBL" id="TSE05576.1"/>
    </source>
</evidence>
<organism evidence="5 6">
    <name type="scientific">Aquimarina algiphila</name>
    <dbReference type="NCBI Taxonomy" id="2047982"/>
    <lineage>
        <taxon>Bacteria</taxon>
        <taxon>Pseudomonadati</taxon>
        <taxon>Bacteroidota</taxon>
        <taxon>Flavobacteriia</taxon>
        <taxon>Flavobacteriales</taxon>
        <taxon>Flavobacteriaceae</taxon>
        <taxon>Aquimarina</taxon>
    </lineage>
</organism>
<feature type="domain" description="Lipoxygenase" evidence="4">
    <location>
        <begin position="234"/>
        <end position="634"/>
    </location>
</feature>
<protein>
    <recommendedName>
        <fullName evidence="4">Lipoxygenase domain-containing protein</fullName>
    </recommendedName>
</protein>
<dbReference type="GO" id="GO:0046872">
    <property type="term" value="F:metal ion binding"/>
    <property type="evidence" value="ECO:0007669"/>
    <property type="project" value="UniProtKB-KW"/>
</dbReference>
<dbReference type="GO" id="GO:0016702">
    <property type="term" value="F:oxidoreductase activity, acting on single donors with incorporation of molecular oxygen, incorporation of two atoms of oxygen"/>
    <property type="evidence" value="ECO:0007669"/>
    <property type="project" value="InterPro"/>
</dbReference>
<keyword evidence="2" id="KW-0560">Oxidoreductase</keyword>
<keyword evidence="3" id="KW-0812">Transmembrane</keyword>
<reference evidence="5 6" key="1">
    <citation type="submission" date="2019-07" db="EMBL/GenBank/DDBJ databases">
        <title>The draft genome sequence of Aquimarina algiphila M91.</title>
        <authorList>
            <person name="Meng X."/>
        </authorList>
    </citation>
    <scope>NUCLEOTIDE SEQUENCE [LARGE SCALE GENOMIC DNA]</scope>
    <source>
        <strain evidence="5 6">M91</strain>
    </source>
</reference>
<dbReference type="Gene3D" id="1.20.245.10">
    <property type="entry name" value="Lipoxygenase-1, Domain 5"/>
    <property type="match status" value="1"/>
</dbReference>
<keyword evidence="1" id="KW-0479">Metal-binding</keyword>
<dbReference type="GO" id="GO:0034440">
    <property type="term" value="P:lipid oxidation"/>
    <property type="evidence" value="ECO:0007669"/>
    <property type="project" value="InterPro"/>
</dbReference>
<evidence type="ECO:0000259" key="4">
    <source>
        <dbReference type="PROSITE" id="PS51393"/>
    </source>
</evidence>
<sequence length="634" mass="71257">MGLKIILLIVGILLIAGAIFYFLKRRKKYGSFIHKLPLQELGYKNIPAVPYQLGEIPGTLVRLGLRANATTQAKWGMNNTYQIDEYNANGYSYQYGRGKDVEAEAHADRLSLKADLEKSSVKVELNPAKLKNRMNASEHLRASNDEDPITMLSLTKPEQFTMSWTTFNSVYHNAQKFLPDMMGTMTDVAIANRVFWPTIAKYGFAYNLLILEKVNDTRATDYKNVFGDAWTSEIETLLSDQLLYAIDLRMYAMLPISHVKGNPRYTPATLTLLAQNPDKSLRPIVVLIINPENKGNTIYSFGVCTNGAWLYALMAAKTSITLYGIWMGHVYHWHIVSAALLMTLHNHVEETHPLRVFMAPQSEFIIPFNDTLLLLWKRIAPPTSVSSASEFLNMTDTFAKGRSFLQDDPNTTLQNNGIKKEDFSNKTDWDQYPIAGELLSVFNAVETYVTAFVNQTWSNDQEVVADKQIQAWIAASSDPSDGNVAGIPTPDSRKNLITTLQSLVFRLTAHGASRLNATANPVLSFVPNSPPCLQRTDIPLPTNDLPTEDLLTYLPKTGTIGEMITFLFTFVFSSPYIPFLPVAGNQTELIWGNDPKEPRNAALINFREFLEGFIHSYEKPGAAQLYQWPRNIET</sequence>
<dbReference type="RefSeq" id="WP_143917968.1">
    <property type="nucleotide sequence ID" value="NZ_CANMIK010000063.1"/>
</dbReference>
<accession>A0A554VEP5</accession>
<dbReference type="AlphaFoldDB" id="A0A554VEP5"/>
<dbReference type="PANTHER" id="PTHR11771">
    <property type="entry name" value="LIPOXYGENASE"/>
    <property type="match status" value="1"/>
</dbReference>
<dbReference type="SUPFAM" id="SSF48484">
    <property type="entry name" value="Lipoxigenase"/>
    <property type="match status" value="1"/>
</dbReference>
<comment type="caution">
    <text evidence="5">The sequence shown here is derived from an EMBL/GenBank/DDBJ whole genome shotgun (WGS) entry which is preliminary data.</text>
</comment>
<evidence type="ECO:0000313" key="6">
    <source>
        <dbReference type="Proteomes" id="UP000318833"/>
    </source>
</evidence>
<dbReference type="Gene3D" id="3.10.450.60">
    <property type="match status" value="1"/>
</dbReference>
<evidence type="ECO:0000256" key="3">
    <source>
        <dbReference type="SAM" id="Phobius"/>
    </source>
</evidence>
<keyword evidence="3" id="KW-1133">Transmembrane helix</keyword>
<name>A0A554VEP5_9FLAO</name>
<dbReference type="InterPro" id="IPR013819">
    <property type="entry name" value="LipOase_C"/>
</dbReference>